<dbReference type="InterPro" id="IPR002035">
    <property type="entry name" value="VWF_A"/>
</dbReference>
<evidence type="ECO:0000259" key="4">
    <source>
        <dbReference type="Pfam" id="PF24155"/>
    </source>
</evidence>
<dbReference type="Gene3D" id="3.40.50.880">
    <property type="match status" value="1"/>
</dbReference>
<dbReference type="InterPro" id="IPR055831">
    <property type="entry name" value="DUF7408"/>
</dbReference>
<evidence type="ECO:0000259" key="2">
    <source>
        <dbReference type="Pfam" id="PF07584"/>
    </source>
</evidence>
<reference evidence="7 8" key="1">
    <citation type="submission" date="2021-06" db="EMBL/GenBank/DDBJ databases">
        <title>Halomicroarcula sp. a new haloarchaeum isolated from saline soil.</title>
        <authorList>
            <person name="Duran-Viseras A."/>
            <person name="Sanchez-Porro C."/>
            <person name="Ventosa A."/>
        </authorList>
    </citation>
    <scope>NUCLEOTIDE SEQUENCE [LARGE SCALE GENOMIC DNA]</scope>
    <source>
        <strain evidence="7 8">F27</strain>
    </source>
</reference>
<feature type="domain" description="DUF7407" evidence="5">
    <location>
        <begin position="222"/>
        <end position="293"/>
    </location>
</feature>
<keyword evidence="1" id="KW-0472">Membrane</keyword>
<comment type="caution">
    <text evidence="7">The sequence shown here is derived from an EMBL/GenBank/DDBJ whole genome shotgun (WGS) entry which is preliminary data.</text>
</comment>
<dbReference type="InterPro" id="IPR055830">
    <property type="entry name" value="DUF7407"/>
</dbReference>
<dbReference type="SUPFAM" id="SSF53300">
    <property type="entry name" value="vWA-like"/>
    <property type="match status" value="1"/>
</dbReference>
<dbReference type="InterPro" id="IPR029062">
    <property type="entry name" value="Class_I_gatase-like"/>
</dbReference>
<dbReference type="InterPro" id="IPR024163">
    <property type="entry name" value="Aerotolerance_reg_N"/>
</dbReference>
<dbReference type="Gene3D" id="3.40.50.410">
    <property type="entry name" value="von Willebrand factor, type A domain"/>
    <property type="match status" value="1"/>
</dbReference>
<dbReference type="EMBL" id="RKLT01000001">
    <property type="protein sequence ID" value="MBX0293408.1"/>
    <property type="molecule type" value="Genomic_DNA"/>
</dbReference>
<keyword evidence="1" id="KW-0812">Transmembrane</keyword>
<dbReference type="InterPro" id="IPR011933">
    <property type="entry name" value="Double_TM_dom"/>
</dbReference>
<accession>A0AAW4P6M3</accession>
<dbReference type="Proteomes" id="UP001430455">
    <property type="component" value="Unassembled WGS sequence"/>
</dbReference>
<evidence type="ECO:0000259" key="3">
    <source>
        <dbReference type="Pfam" id="PF13519"/>
    </source>
</evidence>
<gene>
    <name evidence="7" type="ORF">EGH23_00765</name>
</gene>
<dbReference type="Pfam" id="PF24155">
    <property type="entry name" value="DUF7406"/>
    <property type="match status" value="1"/>
</dbReference>
<dbReference type="SUPFAM" id="SSF52317">
    <property type="entry name" value="Class I glutamine amidotransferase-like"/>
    <property type="match status" value="1"/>
</dbReference>
<dbReference type="Pfam" id="PF24157">
    <property type="entry name" value="DUF7408"/>
    <property type="match status" value="1"/>
</dbReference>
<dbReference type="AlphaFoldDB" id="A0AAW4P6M3"/>
<dbReference type="Pfam" id="PF07584">
    <property type="entry name" value="BatA"/>
    <property type="match status" value="1"/>
</dbReference>
<protein>
    <submittedName>
        <fullName evidence="7">BatA and WFA domain-containing protein</fullName>
    </submittedName>
</protein>
<feature type="domain" description="Aerotolerance regulator N-terminal" evidence="2">
    <location>
        <begin position="6"/>
        <end position="82"/>
    </location>
</feature>
<dbReference type="PANTHER" id="PTHR37464">
    <property type="entry name" value="BLL2463 PROTEIN"/>
    <property type="match status" value="1"/>
</dbReference>
<dbReference type="InterPro" id="IPR055829">
    <property type="entry name" value="DUF7406"/>
</dbReference>
<organism evidence="7 8">
    <name type="scientific">Haloarcula nitratireducens</name>
    <dbReference type="NCBI Taxonomy" id="2487749"/>
    <lineage>
        <taxon>Archaea</taxon>
        <taxon>Methanobacteriati</taxon>
        <taxon>Methanobacteriota</taxon>
        <taxon>Stenosarchaea group</taxon>
        <taxon>Halobacteria</taxon>
        <taxon>Halobacteriales</taxon>
        <taxon>Haloarculaceae</taxon>
        <taxon>Haloarcula</taxon>
    </lineage>
</organism>
<feature type="domain" description="DUF7408" evidence="6">
    <location>
        <begin position="305"/>
        <end position="477"/>
    </location>
</feature>
<evidence type="ECO:0000259" key="6">
    <source>
        <dbReference type="Pfam" id="PF24157"/>
    </source>
</evidence>
<proteinExistence type="predicted"/>
<feature type="domain" description="DUF7406" evidence="4">
    <location>
        <begin position="485"/>
        <end position="535"/>
    </location>
</feature>
<sequence>MALSDVFLAPLGLAALLAAVPIVVLYLIRPDPERLELPTFRFLASEQRQQATSPLLERLSRSVLLLVQLVVVLLLAVGLASPYVPVSERATVEETVLVVDTSASMTTADGSGTRFDRAIAAAREEVTGTTSVVTTAGGGQVVLQRGPPSEVESTLDGLTATDGPGDLRSAVSQATALAGENARIVVLSDFAGDAWADTVTTARGRGLSVDLRQFDGGGSANVGIVERRFSGSEVTVSVKNYGDEPVTRTVSLGEGSAQVDLGAGDVATVTLPVPAGRSRVRLSPGDDFPVDDSVAVAAPEDPTVDVLVLTNDRNRYLTTALSVVDQVDLTVDSPPTTVDDGYDVIIYSNVDPGSLLAGNVEAGRDVVADGGGVAIQAQPEMPQKYGDLLLLAPEDVRAGSTIGQTRQTTLTRGIDFQPPDEYVGGSLKDGQALVELADGTPLIATADRNGGRLMYYGYIEDRSSFKYNYQYPVFWKRTVFSLADRAPLSALNYGTGERAQFDGDSVDGPDGAVAGPTVTLQRAGFYTSGERTVSAALLDERESDVAVETLDAREGVDGNLTREERRTVPRPLTEYAAVGALAAALAEIGYLGRRGDL</sequence>
<dbReference type="RefSeq" id="WP_220578131.1">
    <property type="nucleotide sequence ID" value="NZ_RKLT01000001.1"/>
</dbReference>
<evidence type="ECO:0000256" key="1">
    <source>
        <dbReference type="SAM" id="Phobius"/>
    </source>
</evidence>
<keyword evidence="1" id="KW-1133">Transmembrane helix</keyword>
<keyword evidence="8" id="KW-1185">Reference proteome</keyword>
<feature type="transmembrane region" description="Helical" evidence="1">
    <location>
        <begin position="63"/>
        <end position="84"/>
    </location>
</feature>
<feature type="transmembrane region" description="Helical" evidence="1">
    <location>
        <begin position="6"/>
        <end position="28"/>
    </location>
</feature>
<dbReference type="Pfam" id="PF24156">
    <property type="entry name" value="DUF7407"/>
    <property type="match status" value="1"/>
</dbReference>
<name>A0AAW4P6M3_9EURY</name>
<dbReference type="PANTHER" id="PTHR37464:SF1">
    <property type="entry name" value="BLL2463 PROTEIN"/>
    <property type="match status" value="1"/>
</dbReference>
<evidence type="ECO:0000313" key="7">
    <source>
        <dbReference type="EMBL" id="MBX0293408.1"/>
    </source>
</evidence>
<evidence type="ECO:0000259" key="5">
    <source>
        <dbReference type="Pfam" id="PF24156"/>
    </source>
</evidence>
<evidence type="ECO:0000313" key="8">
    <source>
        <dbReference type="Proteomes" id="UP001430455"/>
    </source>
</evidence>
<dbReference type="InterPro" id="IPR036465">
    <property type="entry name" value="vWFA_dom_sf"/>
</dbReference>
<feature type="domain" description="VWFA" evidence="3">
    <location>
        <begin position="95"/>
        <end position="190"/>
    </location>
</feature>
<dbReference type="Pfam" id="PF13519">
    <property type="entry name" value="VWA_2"/>
    <property type="match status" value="1"/>
</dbReference>
<dbReference type="NCBIfam" id="TIGR02226">
    <property type="entry name" value="two_anch"/>
    <property type="match status" value="1"/>
</dbReference>